<comment type="caution">
    <text evidence="1">The sequence shown here is derived from an EMBL/GenBank/DDBJ whole genome shotgun (WGS) entry which is preliminary data.</text>
</comment>
<reference evidence="1 2" key="2">
    <citation type="journal article" date="2022" name="Mol. Ecol. Resour.">
        <title>The genomes of chicory, endive, great burdock and yacon provide insights into Asteraceae paleo-polyploidization history and plant inulin production.</title>
        <authorList>
            <person name="Fan W."/>
            <person name="Wang S."/>
            <person name="Wang H."/>
            <person name="Wang A."/>
            <person name="Jiang F."/>
            <person name="Liu H."/>
            <person name="Zhao H."/>
            <person name="Xu D."/>
            <person name="Zhang Y."/>
        </authorList>
    </citation>
    <scope>NUCLEOTIDE SEQUENCE [LARGE SCALE GENOMIC DNA]</scope>
    <source>
        <strain evidence="2">cv. Punajuju</strain>
        <tissue evidence="1">Leaves</tissue>
    </source>
</reference>
<evidence type="ECO:0000313" key="1">
    <source>
        <dbReference type="EMBL" id="KAI3781924.1"/>
    </source>
</evidence>
<dbReference type="Proteomes" id="UP001055811">
    <property type="component" value="Linkage Group LG02"/>
</dbReference>
<reference evidence="2" key="1">
    <citation type="journal article" date="2022" name="Mol. Ecol. Resour.">
        <title>The genomes of chicory, endive, great burdock and yacon provide insights into Asteraceae palaeo-polyploidization history and plant inulin production.</title>
        <authorList>
            <person name="Fan W."/>
            <person name="Wang S."/>
            <person name="Wang H."/>
            <person name="Wang A."/>
            <person name="Jiang F."/>
            <person name="Liu H."/>
            <person name="Zhao H."/>
            <person name="Xu D."/>
            <person name="Zhang Y."/>
        </authorList>
    </citation>
    <scope>NUCLEOTIDE SEQUENCE [LARGE SCALE GENOMIC DNA]</scope>
    <source>
        <strain evidence="2">cv. Punajuju</strain>
    </source>
</reference>
<gene>
    <name evidence="1" type="ORF">L2E82_11952</name>
</gene>
<organism evidence="1 2">
    <name type="scientific">Cichorium intybus</name>
    <name type="common">Chicory</name>
    <dbReference type="NCBI Taxonomy" id="13427"/>
    <lineage>
        <taxon>Eukaryota</taxon>
        <taxon>Viridiplantae</taxon>
        <taxon>Streptophyta</taxon>
        <taxon>Embryophyta</taxon>
        <taxon>Tracheophyta</taxon>
        <taxon>Spermatophyta</taxon>
        <taxon>Magnoliopsida</taxon>
        <taxon>eudicotyledons</taxon>
        <taxon>Gunneridae</taxon>
        <taxon>Pentapetalae</taxon>
        <taxon>asterids</taxon>
        <taxon>campanulids</taxon>
        <taxon>Asterales</taxon>
        <taxon>Asteraceae</taxon>
        <taxon>Cichorioideae</taxon>
        <taxon>Cichorieae</taxon>
        <taxon>Cichoriinae</taxon>
        <taxon>Cichorium</taxon>
    </lineage>
</organism>
<name>A0ACB9GEQ6_CICIN</name>
<dbReference type="EMBL" id="CM042010">
    <property type="protein sequence ID" value="KAI3781924.1"/>
    <property type="molecule type" value="Genomic_DNA"/>
</dbReference>
<evidence type="ECO:0000313" key="2">
    <source>
        <dbReference type="Proteomes" id="UP001055811"/>
    </source>
</evidence>
<accession>A0ACB9GEQ6</accession>
<sequence>MMKLPAERPPATIFSNDTWRTGRISEDDTVKLWSIVSGTVEKVTLHAIIVNVDVKGLSVVIKSVLKPGYMFEDILVLDFVSKWKN</sequence>
<keyword evidence="2" id="KW-1185">Reference proteome</keyword>
<proteinExistence type="predicted"/>
<protein>
    <submittedName>
        <fullName evidence="1">Uncharacterized protein</fullName>
    </submittedName>
</protein>